<evidence type="ECO:0000256" key="1">
    <source>
        <dbReference type="ARBA" id="ARBA00022679"/>
    </source>
</evidence>
<organism evidence="3 4">
    <name type="scientific">Novosphingobium capsulatum</name>
    <dbReference type="NCBI Taxonomy" id="13688"/>
    <lineage>
        <taxon>Bacteria</taxon>
        <taxon>Pseudomonadati</taxon>
        <taxon>Pseudomonadota</taxon>
        <taxon>Alphaproteobacteria</taxon>
        <taxon>Sphingomonadales</taxon>
        <taxon>Sphingomonadaceae</taxon>
        <taxon>Novosphingobium</taxon>
    </lineage>
</organism>
<protein>
    <submittedName>
        <fullName evidence="3">S-adenosylmethionine-diacylgycerolhomoserine-N-methyltransferase</fullName>
    </submittedName>
</protein>
<dbReference type="Proteomes" id="UP001184150">
    <property type="component" value="Unassembled WGS sequence"/>
</dbReference>
<feature type="domain" description="Methyltransferase" evidence="2">
    <location>
        <begin position="52"/>
        <end position="147"/>
    </location>
</feature>
<evidence type="ECO:0000313" key="3">
    <source>
        <dbReference type="EMBL" id="MDR6509751.1"/>
    </source>
</evidence>
<evidence type="ECO:0000259" key="2">
    <source>
        <dbReference type="Pfam" id="PF13649"/>
    </source>
</evidence>
<sequence>MTMLAGQARAHGALMDAIYRRQVRIYDITRKYYLFGRDRLIRGLDAAPGARVLELGCGTGRNLAMIARRWPGMRLFGIDISREMLGSAQARLGDGARLALADASAFDAAALIGTARFDRIVISFALSMIPPWQQTVAHAATLLAPGGSLHIVDFHDAAGLPGPLRRLLHAWLTRFHVTPRTELAKLAQDIATQQGLSCQTHTSAFGYYRLVVLTRSR</sequence>
<comment type="caution">
    <text evidence="3">The sequence shown here is derived from an EMBL/GenBank/DDBJ whole genome shotgun (WGS) entry which is preliminary data.</text>
</comment>
<dbReference type="Gene3D" id="3.40.50.150">
    <property type="entry name" value="Vaccinia Virus protein VP39"/>
    <property type="match status" value="1"/>
</dbReference>
<dbReference type="InterPro" id="IPR041698">
    <property type="entry name" value="Methyltransf_25"/>
</dbReference>
<dbReference type="EMBL" id="JAVDRD010000001">
    <property type="protein sequence ID" value="MDR6509751.1"/>
    <property type="molecule type" value="Genomic_DNA"/>
</dbReference>
<dbReference type="SUPFAM" id="SSF53335">
    <property type="entry name" value="S-adenosyl-L-methionine-dependent methyltransferases"/>
    <property type="match status" value="1"/>
</dbReference>
<proteinExistence type="predicted"/>
<dbReference type="CDD" id="cd02440">
    <property type="entry name" value="AdoMet_MTases"/>
    <property type="match status" value="1"/>
</dbReference>
<reference evidence="3 4" key="1">
    <citation type="submission" date="2023-07" db="EMBL/GenBank/DDBJ databases">
        <title>Sorghum-associated microbial communities from plants grown in Nebraska, USA.</title>
        <authorList>
            <person name="Schachtman D."/>
        </authorList>
    </citation>
    <scope>NUCLEOTIDE SEQUENCE [LARGE SCALE GENOMIC DNA]</scope>
    <source>
        <strain evidence="3 4">DS1027</strain>
    </source>
</reference>
<keyword evidence="1" id="KW-0808">Transferase</keyword>
<dbReference type="RefSeq" id="WP_309804356.1">
    <property type="nucleotide sequence ID" value="NZ_JAVDRD010000001.1"/>
</dbReference>
<dbReference type="InterPro" id="IPR029063">
    <property type="entry name" value="SAM-dependent_MTases_sf"/>
</dbReference>
<name>A0ABU1MI58_9SPHN</name>
<dbReference type="Pfam" id="PF13649">
    <property type="entry name" value="Methyltransf_25"/>
    <property type="match status" value="1"/>
</dbReference>
<accession>A0ABU1MI58</accession>
<gene>
    <name evidence="3" type="ORF">J2792_000591</name>
</gene>
<dbReference type="PANTHER" id="PTHR43861">
    <property type="entry name" value="TRANS-ACONITATE 2-METHYLTRANSFERASE-RELATED"/>
    <property type="match status" value="1"/>
</dbReference>
<keyword evidence="4" id="KW-1185">Reference proteome</keyword>
<evidence type="ECO:0000313" key="4">
    <source>
        <dbReference type="Proteomes" id="UP001184150"/>
    </source>
</evidence>